<dbReference type="AlphaFoldDB" id="A0A1G6AFG6"/>
<proteinExistence type="predicted"/>
<dbReference type="Proteomes" id="UP000182508">
    <property type="component" value="Unassembled WGS sequence"/>
</dbReference>
<sequence>MNYVLFLRGINLGKQNKVNMIILKKQLLDLGFLNVVSYLNTGNILFETDKQEKEIESLIYELFITSYSFDIPFVIISSNNLLKDFEKLPNWWWNKNSYRRDALFYLKDINRKIITEIVENQWDEQENNFFLGETALFMISNTKEEYQLSAHSKKIMNSPFNKLVTLRNSNTFDSVIKLLNERLSK</sequence>
<evidence type="ECO:0000313" key="2">
    <source>
        <dbReference type="Proteomes" id="UP000182508"/>
    </source>
</evidence>
<gene>
    <name evidence="1" type="ORF">SAMN02910293_00351</name>
</gene>
<dbReference type="SUPFAM" id="SSF160379">
    <property type="entry name" value="SP0830-like"/>
    <property type="match status" value="1"/>
</dbReference>
<dbReference type="EMBL" id="FMXP01000004">
    <property type="protein sequence ID" value="SDB07157.1"/>
    <property type="molecule type" value="Genomic_DNA"/>
</dbReference>
<reference evidence="1 2" key="1">
    <citation type="submission" date="2016-10" db="EMBL/GenBank/DDBJ databases">
        <authorList>
            <person name="de Groot N.N."/>
        </authorList>
    </citation>
    <scope>NUCLEOTIDE SEQUENCE [LARGE SCALE GENOMIC DNA]</scope>
    <source>
        <strain evidence="1 2">A-4</strain>
    </source>
</reference>
<accession>A0A1G6AFG6</accession>
<keyword evidence="2" id="KW-1185">Reference proteome</keyword>
<protein>
    <submittedName>
        <fullName evidence="1">Uncharacterized conserved protein, DUF1697 family</fullName>
    </submittedName>
</protein>
<dbReference type="PANTHER" id="PTHR36439:SF1">
    <property type="entry name" value="DUF1697 DOMAIN-CONTAINING PROTEIN"/>
    <property type="match status" value="1"/>
</dbReference>
<dbReference type="Gene3D" id="3.30.70.1260">
    <property type="entry name" value="bacterial protein sp0830 like"/>
    <property type="match status" value="1"/>
</dbReference>
<dbReference type="RefSeq" id="WP_074485084.1">
    <property type="nucleotide sequence ID" value="NZ_FMXP01000004.1"/>
</dbReference>
<organism evidence="1 2">
    <name type="scientific">Streptococcus henryi</name>
    <dbReference type="NCBI Taxonomy" id="439219"/>
    <lineage>
        <taxon>Bacteria</taxon>
        <taxon>Bacillati</taxon>
        <taxon>Bacillota</taxon>
        <taxon>Bacilli</taxon>
        <taxon>Lactobacillales</taxon>
        <taxon>Streptococcaceae</taxon>
        <taxon>Streptococcus</taxon>
    </lineage>
</organism>
<dbReference type="STRING" id="439219.SAMN02910293_00351"/>
<dbReference type="InterPro" id="IPR012545">
    <property type="entry name" value="DUF1697"/>
</dbReference>
<name>A0A1G6AFG6_9STRE</name>
<dbReference type="PANTHER" id="PTHR36439">
    <property type="entry name" value="BLL4334 PROTEIN"/>
    <property type="match status" value="1"/>
</dbReference>
<evidence type="ECO:0000313" key="1">
    <source>
        <dbReference type="EMBL" id="SDB07157.1"/>
    </source>
</evidence>
<dbReference type="Gene3D" id="3.30.70.1280">
    <property type="entry name" value="SP0830-like domains"/>
    <property type="match status" value="1"/>
</dbReference>
<dbReference type="Pfam" id="PF08002">
    <property type="entry name" value="DUF1697"/>
    <property type="match status" value="1"/>
</dbReference>